<evidence type="ECO:0008006" key="5">
    <source>
        <dbReference type="Google" id="ProtNLM"/>
    </source>
</evidence>
<evidence type="ECO:0000259" key="1">
    <source>
        <dbReference type="Pfam" id="PF00535"/>
    </source>
</evidence>
<dbReference type="SUPFAM" id="SSF53448">
    <property type="entry name" value="Nucleotide-diphospho-sugar transferases"/>
    <property type="match status" value="1"/>
</dbReference>
<gene>
    <name evidence="3" type="ORF">BJY17_001257</name>
</gene>
<dbReference type="PANTHER" id="PTHR43685">
    <property type="entry name" value="GLYCOSYLTRANSFERASE"/>
    <property type="match status" value="1"/>
</dbReference>
<dbReference type="CDD" id="cd00761">
    <property type="entry name" value="Glyco_tranf_GTA_type"/>
    <property type="match status" value="1"/>
</dbReference>
<organism evidence="3 4">
    <name type="scientific">Agromyces hippuratus</name>
    <dbReference type="NCBI Taxonomy" id="286438"/>
    <lineage>
        <taxon>Bacteria</taxon>
        <taxon>Bacillati</taxon>
        <taxon>Actinomycetota</taxon>
        <taxon>Actinomycetes</taxon>
        <taxon>Micrococcales</taxon>
        <taxon>Microbacteriaceae</taxon>
        <taxon>Agromyces</taxon>
    </lineage>
</organism>
<dbReference type="Proteomes" id="UP000549066">
    <property type="component" value="Unassembled WGS sequence"/>
</dbReference>
<dbReference type="RefSeq" id="WP_179550619.1">
    <property type="nucleotide sequence ID" value="NZ_JACCFI010000001.1"/>
</dbReference>
<dbReference type="Gene3D" id="3.90.550.10">
    <property type="entry name" value="Spore Coat Polysaccharide Biosynthesis Protein SpsA, Chain A"/>
    <property type="match status" value="1"/>
</dbReference>
<accession>A0A852WW70</accession>
<dbReference type="EMBL" id="JACCFI010000001">
    <property type="protein sequence ID" value="NYG20510.1"/>
    <property type="molecule type" value="Genomic_DNA"/>
</dbReference>
<dbReference type="InterPro" id="IPR054028">
    <property type="entry name" value="TarS/TarP_linker"/>
</dbReference>
<dbReference type="AlphaFoldDB" id="A0A852WW70"/>
<dbReference type="InterPro" id="IPR050834">
    <property type="entry name" value="Glycosyltransf_2"/>
</dbReference>
<evidence type="ECO:0000313" key="4">
    <source>
        <dbReference type="Proteomes" id="UP000549066"/>
    </source>
</evidence>
<reference evidence="3 4" key="1">
    <citation type="submission" date="2020-07" db="EMBL/GenBank/DDBJ databases">
        <title>Sequencing the genomes of 1000 actinobacteria strains.</title>
        <authorList>
            <person name="Klenk H.-P."/>
        </authorList>
    </citation>
    <scope>NUCLEOTIDE SEQUENCE [LARGE SCALE GENOMIC DNA]</scope>
    <source>
        <strain evidence="3 4">DSM 8598</strain>
    </source>
</reference>
<dbReference type="InterPro" id="IPR029044">
    <property type="entry name" value="Nucleotide-diphossugar_trans"/>
</dbReference>
<feature type="domain" description="TarS/TarP linker" evidence="2">
    <location>
        <begin position="233"/>
        <end position="332"/>
    </location>
</feature>
<keyword evidence="4" id="KW-1185">Reference proteome</keyword>
<feature type="domain" description="Glycosyltransferase 2-like" evidence="1">
    <location>
        <begin position="15"/>
        <end position="130"/>
    </location>
</feature>
<evidence type="ECO:0000313" key="3">
    <source>
        <dbReference type="EMBL" id="NYG20510.1"/>
    </source>
</evidence>
<dbReference type="Pfam" id="PF00535">
    <property type="entry name" value="Glycos_transf_2"/>
    <property type="match status" value="1"/>
</dbReference>
<dbReference type="InterPro" id="IPR001173">
    <property type="entry name" value="Glyco_trans_2-like"/>
</dbReference>
<dbReference type="PANTHER" id="PTHR43685:SF2">
    <property type="entry name" value="GLYCOSYLTRANSFERASE 2-LIKE DOMAIN-CONTAINING PROTEIN"/>
    <property type="match status" value="1"/>
</dbReference>
<evidence type="ECO:0000259" key="2">
    <source>
        <dbReference type="Pfam" id="PF22181"/>
    </source>
</evidence>
<dbReference type="Pfam" id="PF22181">
    <property type="entry name" value="TarS_linker"/>
    <property type="match status" value="1"/>
</dbReference>
<sequence length="510" mass="56384">MAEQTSGGAASPSVTVVVPTYRSGAGLERLLASLRAQTLPSERFEVLIVDDGSPEADAAWISELVAREPNARFHRIEHSGWPSRPRNVGIELAAGEFILFADHDDELYPTSLASALETLERTGADVFAGKEARTDQAKWGLDVFDGNYDDAGVREDVHPLVPTNPHKLYRASVLREHAIRFPEGDRQLWEDVHFNVDVARRTSRVAIRSDEPFYHWVRDGRTTSTSFGENAEEWWTALGSVVEHIATALDRPEDRRQRRLLLALQFRDRVLPAVGPAMLRRSAEDRALTLSHAARLVTEFGDPDILGTLPNHLAARAHLLRIGRPDLVESLAAFDDGIVGIGFARSVAIEDSIITLRTSTTWMAHRGGFLDLVVDDGRVRRALTPELERVLGPELISLDGDLAAASSQVGLRSRDTAMTWLVPTETVVKVSDDPGYPDVTATSVARIDPATLRHGQPMADGYWDFNVRNVLFGVVNHRALRAVRVGGRAQGARDLRVYQNRHGNLSLQVR</sequence>
<protein>
    <recommendedName>
        <fullName evidence="5">Glycosyltransferase</fullName>
    </recommendedName>
</protein>
<name>A0A852WW70_9MICO</name>
<comment type="caution">
    <text evidence="3">The sequence shown here is derived from an EMBL/GenBank/DDBJ whole genome shotgun (WGS) entry which is preliminary data.</text>
</comment>
<proteinExistence type="predicted"/>